<organism evidence="2">
    <name type="scientific">Anopheles triannulatus</name>
    <dbReference type="NCBI Taxonomy" id="58253"/>
    <lineage>
        <taxon>Eukaryota</taxon>
        <taxon>Metazoa</taxon>
        <taxon>Ecdysozoa</taxon>
        <taxon>Arthropoda</taxon>
        <taxon>Hexapoda</taxon>
        <taxon>Insecta</taxon>
        <taxon>Pterygota</taxon>
        <taxon>Neoptera</taxon>
        <taxon>Endopterygota</taxon>
        <taxon>Diptera</taxon>
        <taxon>Nematocera</taxon>
        <taxon>Culicoidea</taxon>
        <taxon>Culicidae</taxon>
        <taxon>Anophelinae</taxon>
        <taxon>Anopheles</taxon>
    </lineage>
</organism>
<feature type="chain" id="PRO_5014766369" evidence="1">
    <location>
        <begin position="20"/>
        <end position="81"/>
    </location>
</feature>
<keyword evidence="1" id="KW-0732">Signal</keyword>
<sequence length="81" mass="8828">MSGCIPARLLFSVLTVTRSSLVKSISQIMSGYTLARLLIGVPIVRRSLLAKSGSRITSDGIREKHLTIARTARKSSQEKNT</sequence>
<evidence type="ECO:0000256" key="1">
    <source>
        <dbReference type="SAM" id="SignalP"/>
    </source>
</evidence>
<protein>
    <submittedName>
        <fullName evidence="2">Putative secreted protein</fullName>
    </submittedName>
</protein>
<proteinExistence type="predicted"/>
<feature type="signal peptide" evidence="1">
    <location>
        <begin position="1"/>
        <end position="19"/>
    </location>
</feature>
<evidence type="ECO:0000313" key="2">
    <source>
        <dbReference type="EMBL" id="MBW47421.1"/>
    </source>
</evidence>
<name>A0A2M4B308_9DIPT</name>
<accession>A0A2M4B308</accession>
<dbReference type="AlphaFoldDB" id="A0A2M4B308"/>
<dbReference type="EMBL" id="GGFK01014100">
    <property type="protein sequence ID" value="MBW47421.1"/>
    <property type="molecule type" value="Transcribed_RNA"/>
</dbReference>
<reference evidence="2" key="1">
    <citation type="submission" date="2018-01" db="EMBL/GenBank/DDBJ databases">
        <title>An insight into the sialome of Amazonian anophelines.</title>
        <authorList>
            <person name="Ribeiro J.M."/>
            <person name="Scarpassa V."/>
            <person name="Calvo E."/>
        </authorList>
    </citation>
    <scope>NUCLEOTIDE SEQUENCE</scope>
    <source>
        <tissue evidence="2">Salivary glands</tissue>
    </source>
</reference>